<dbReference type="PANTHER" id="PTHR32116:SF12">
    <property type="entry name" value="GALACTURONOSYLTRANSFERASE 7-RELATED"/>
    <property type="match status" value="1"/>
</dbReference>
<dbReference type="Pfam" id="PF01501">
    <property type="entry name" value="Glyco_transf_8"/>
    <property type="match status" value="1"/>
</dbReference>
<evidence type="ECO:0000313" key="6">
    <source>
        <dbReference type="Proteomes" id="UP000036987"/>
    </source>
</evidence>
<keyword evidence="4" id="KW-1133">Transmembrane helix</keyword>
<keyword evidence="5" id="KW-0808">Transferase</keyword>
<dbReference type="Gene3D" id="3.90.550.10">
    <property type="entry name" value="Spore Coat Polysaccharide Biosynthesis Protein SpsA, Chain A"/>
    <property type="match status" value="1"/>
</dbReference>
<dbReference type="Pfam" id="PF25557">
    <property type="entry name" value="GAUT_1"/>
    <property type="match status" value="1"/>
</dbReference>
<dbReference type="InterPro" id="IPR029044">
    <property type="entry name" value="Nucleotide-diphossugar_trans"/>
</dbReference>
<reference evidence="6" key="1">
    <citation type="journal article" date="2016" name="Nature">
        <title>The genome of the seagrass Zostera marina reveals angiosperm adaptation to the sea.</title>
        <authorList>
            <person name="Olsen J.L."/>
            <person name="Rouze P."/>
            <person name="Verhelst B."/>
            <person name="Lin Y.-C."/>
            <person name="Bayer T."/>
            <person name="Collen J."/>
            <person name="Dattolo E."/>
            <person name="De Paoli E."/>
            <person name="Dittami S."/>
            <person name="Maumus F."/>
            <person name="Michel G."/>
            <person name="Kersting A."/>
            <person name="Lauritano C."/>
            <person name="Lohaus R."/>
            <person name="Toepel M."/>
            <person name="Tonon T."/>
            <person name="Vanneste K."/>
            <person name="Amirebrahimi M."/>
            <person name="Brakel J."/>
            <person name="Bostroem C."/>
            <person name="Chovatia M."/>
            <person name="Grimwood J."/>
            <person name="Jenkins J.W."/>
            <person name="Jueterbock A."/>
            <person name="Mraz A."/>
            <person name="Stam W.T."/>
            <person name="Tice H."/>
            <person name="Bornberg-Bauer E."/>
            <person name="Green P.J."/>
            <person name="Pearson G.A."/>
            <person name="Procaccini G."/>
            <person name="Duarte C.M."/>
            <person name="Schmutz J."/>
            <person name="Reusch T.B.H."/>
            <person name="Van de Peer Y."/>
        </authorList>
    </citation>
    <scope>NUCLEOTIDE SEQUENCE [LARGE SCALE GENOMIC DNA]</scope>
    <source>
        <strain evidence="6">cv. Finnish</strain>
    </source>
</reference>
<evidence type="ECO:0000256" key="4">
    <source>
        <dbReference type="RuleBase" id="RU362027"/>
    </source>
</evidence>
<dbReference type="SUPFAM" id="SSF53448">
    <property type="entry name" value="Nucleotide-diphospho-sugar transferases"/>
    <property type="match status" value="1"/>
</dbReference>
<feature type="transmembrane region" description="Helical" evidence="4">
    <location>
        <begin position="12"/>
        <end position="36"/>
    </location>
</feature>
<dbReference type="InterPro" id="IPR002495">
    <property type="entry name" value="Glyco_trans_8"/>
</dbReference>
<dbReference type="PANTHER" id="PTHR32116">
    <property type="entry name" value="GALACTURONOSYLTRANSFERASE 4-RELATED"/>
    <property type="match status" value="1"/>
</dbReference>
<dbReference type="GO" id="GO:0045489">
    <property type="term" value="P:pectin biosynthetic process"/>
    <property type="evidence" value="ECO:0007669"/>
    <property type="project" value="UniProtKB-UniPathway"/>
</dbReference>
<dbReference type="EC" id="2.4.1.-" evidence="4"/>
<dbReference type="STRING" id="29655.A0A0K9P939"/>
<keyword evidence="4" id="KW-0812">Transmembrane</keyword>
<evidence type="ECO:0000256" key="1">
    <source>
        <dbReference type="ARBA" id="ARBA00004877"/>
    </source>
</evidence>
<keyword evidence="6" id="KW-1185">Reference proteome</keyword>
<keyword evidence="4" id="KW-0333">Golgi apparatus</keyword>
<dbReference type="GO" id="GO:0071555">
    <property type="term" value="P:cell wall organization"/>
    <property type="evidence" value="ECO:0007669"/>
    <property type="project" value="UniProtKB-KW"/>
</dbReference>
<evidence type="ECO:0000256" key="2">
    <source>
        <dbReference type="ARBA" id="ARBA00006351"/>
    </source>
</evidence>
<proteinExistence type="inferred from homology"/>
<comment type="caution">
    <text evidence="5">The sequence shown here is derived from an EMBL/GenBank/DDBJ whole genome shotgun (WGS) entry which is preliminary data.</text>
</comment>
<evidence type="ECO:0000256" key="3">
    <source>
        <dbReference type="ARBA" id="ARBA00022676"/>
    </source>
</evidence>
<keyword evidence="3 4" id="KW-0328">Glycosyltransferase</keyword>
<accession>A0A0K9P939</accession>
<name>A0A0K9P939_ZOSMR</name>
<dbReference type="OrthoDB" id="411524at2759"/>
<dbReference type="EMBL" id="LFYR01001032">
    <property type="protein sequence ID" value="KMZ65516.1"/>
    <property type="molecule type" value="Genomic_DNA"/>
</dbReference>
<protein>
    <recommendedName>
        <fullName evidence="4">Hexosyltransferase</fullName>
        <ecNumber evidence="4">2.4.1.-</ecNumber>
    </recommendedName>
</protein>
<organism evidence="5 6">
    <name type="scientific">Zostera marina</name>
    <name type="common">Eelgrass</name>
    <dbReference type="NCBI Taxonomy" id="29655"/>
    <lineage>
        <taxon>Eukaryota</taxon>
        <taxon>Viridiplantae</taxon>
        <taxon>Streptophyta</taxon>
        <taxon>Embryophyta</taxon>
        <taxon>Tracheophyta</taxon>
        <taxon>Spermatophyta</taxon>
        <taxon>Magnoliopsida</taxon>
        <taxon>Liliopsida</taxon>
        <taxon>Zosteraceae</taxon>
        <taxon>Zostera</taxon>
    </lineage>
</organism>
<keyword evidence="4" id="KW-0961">Cell wall biogenesis/degradation</keyword>
<dbReference type="GO" id="GO:0000139">
    <property type="term" value="C:Golgi membrane"/>
    <property type="evidence" value="ECO:0007669"/>
    <property type="project" value="UniProtKB-SubCell"/>
</dbReference>
<comment type="pathway">
    <text evidence="1 4">Glycan metabolism; pectin biosynthesis.</text>
</comment>
<dbReference type="UniPathway" id="UPA00845"/>
<evidence type="ECO:0000313" key="5">
    <source>
        <dbReference type="EMBL" id="KMZ65516.1"/>
    </source>
</evidence>
<keyword evidence="4" id="KW-0472">Membrane</keyword>
<dbReference type="OMA" id="DGAMKHK"/>
<sequence>MKSGVVVKRRWKWFATVVPGLVLFSLLVPLMFLLGLHNHFPSGYLSDDIFSSNDGLETTVTSVDHSVSDIKIQISCELEYGSYCLWSVKHKAELKDYLVKKLKDQLFLARAYFPSVAKIKSEEKFSREVKLNIQDHEKILSEAIVDADLPKFGQENIKKMEEMITKAKSFNVECTNVCKKLAQILDLTEDEAQFHTRQSSFLYHLGAQTMPKSLHCLSLRLTMEYFRNPSSSNTDIQHAEKRENPVIQHYVIFSKNVLASSVTINSTVMNARVSKNLVFHLLTDEQNYYTMKLWFLQHSYKDAIVDILNIESLSFENLGNSNPLHISFSEEFRISILDSDQPSSGQIRTEYISIFGHSHFLLPDIFKNLKKVIVLDDDIVVQKDLSSLWSLDMKGKVNGAVQLCKIRLGNLKHYLGSQIINSDSCAWTSGLNIVDLEKWREHDITATYQILHKKVLNMNVSSWRAASLPISLLVFEDHIYPLSDTWVLSGLGKDYGIGKKSISKAGVLHYNGNMKPWLEFGIPKYKSYWMNFLAQRDQYMDDCNVIS</sequence>
<dbReference type="GO" id="GO:0047262">
    <property type="term" value="F:polygalacturonate 4-alpha-galacturonosyltransferase activity"/>
    <property type="evidence" value="ECO:0007669"/>
    <property type="project" value="InterPro"/>
</dbReference>
<comment type="subcellular location">
    <subcellularLocation>
        <location evidence="4">Golgi apparatus membrane</location>
        <topology evidence="4">Single-pass type II membrane protein</topology>
    </subcellularLocation>
</comment>
<dbReference type="AlphaFoldDB" id="A0A0K9P939"/>
<dbReference type="CDD" id="cd06429">
    <property type="entry name" value="GT8_like_1"/>
    <property type="match status" value="1"/>
</dbReference>
<dbReference type="InterPro" id="IPR029993">
    <property type="entry name" value="GAUT"/>
</dbReference>
<dbReference type="Proteomes" id="UP000036987">
    <property type="component" value="Unassembled WGS sequence"/>
</dbReference>
<comment type="similarity">
    <text evidence="2 4">Belongs to the glycosyltransferase 8 family.</text>
</comment>
<gene>
    <name evidence="5" type="ORF">ZOSMA_31G01040</name>
</gene>